<accession>A0AAV7JUJ4</accession>
<dbReference type="AlphaFoldDB" id="A0AAV7JUJ4"/>
<organism evidence="1 2">
    <name type="scientific">Oopsacas minuta</name>
    <dbReference type="NCBI Taxonomy" id="111878"/>
    <lineage>
        <taxon>Eukaryota</taxon>
        <taxon>Metazoa</taxon>
        <taxon>Porifera</taxon>
        <taxon>Hexactinellida</taxon>
        <taxon>Hexasterophora</taxon>
        <taxon>Lyssacinosida</taxon>
        <taxon>Leucopsacidae</taxon>
        <taxon>Oopsacas</taxon>
    </lineage>
</organism>
<reference evidence="1 2" key="1">
    <citation type="journal article" date="2023" name="BMC Biol.">
        <title>The compact genome of the sponge Oopsacas minuta (Hexactinellida) is lacking key metazoan core genes.</title>
        <authorList>
            <person name="Santini S."/>
            <person name="Schenkelaars Q."/>
            <person name="Jourda C."/>
            <person name="Duchesne M."/>
            <person name="Belahbib H."/>
            <person name="Rocher C."/>
            <person name="Selva M."/>
            <person name="Riesgo A."/>
            <person name="Vervoort M."/>
            <person name="Leys S.P."/>
            <person name="Kodjabachian L."/>
            <person name="Le Bivic A."/>
            <person name="Borchiellini C."/>
            <person name="Claverie J.M."/>
            <person name="Renard E."/>
        </authorList>
    </citation>
    <scope>NUCLEOTIDE SEQUENCE [LARGE SCALE GENOMIC DNA]</scope>
    <source>
        <strain evidence="1">SPO-2</strain>
    </source>
</reference>
<comment type="caution">
    <text evidence="1">The sequence shown here is derived from an EMBL/GenBank/DDBJ whole genome shotgun (WGS) entry which is preliminary data.</text>
</comment>
<dbReference type="EMBL" id="JAKMXF010000299">
    <property type="protein sequence ID" value="KAI6652492.1"/>
    <property type="molecule type" value="Genomic_DNA"/>
</dbReference>
<proteinExistence type="predicted"/>
<name>A0AAV7JUJ4_9METZ</name>
<protein>
    <submittedName>
        <fullName evidence="1">Uncharacterized protein</fullName>
    </submittedName>
</protein>
<sequence>MLLNCDHLLMRLFLERKKIALKKCAVPSIFPNCPSYLTDPTVSYQILYLDDKKESRIQEAYQRRLADFKETEAKFTIIQRSRSSSSLGNCTTFVYGSHL</sequence>
<evidence type="ECO:0000313" key="2">
    <source>
        <dbReference type="Proteomes" id="UP001165289"/>
    </source>
</evidence>
<keyword evidence="2" id="KW-1185">Reference proteome</keyword>
<evidence type="ECO:0000313" key="1">
    <source>
        <dbReference type="EMBL" id="KAI6652492.1"/>
    </source>
</evidence>
<gene>
    <name evidence="1" type="ORF">LOD99_7506</name>
</gene>
<dbReference type="Proteomes" id="UP001165289">
    <property type="component" value="Unassembled WGS sequence"/>
</dbReference>